<dbReference type="RefSeq" id="WP_135068721.1">
    <property type="nucleotide sequence ID" value="NZ_CP038266.1"/>
</dbReference>
<feature type="signal peptide" evidence="1">
    <location>
        <begin position="1"/>
        <end position="19"/>
    </location>
</feature>
<dbReference type="SUPFAM" id="SSF53850">
    <property type="entry name" value="Periplasmic binding protein-like II"/>
    <property type="match status" value="1"/>
</dbReference>
<evidence type="ECO:0000256" key="1">
    <source>
        <dbReference type="SAM" id="SignalP"/>
    </source>
</evidence>
<evidence type="ECO:0000313" key="3">
    <source>
        <dbReference type="Proteomes" id="UP000295748"/>
    </source>
</evidence>
<feature type="chain" id="PRO_5045776326" evidence="1">
    <location>
        <begin position="20"/>
        <end position="451"/>
    </location>
</feature>
<protein>
    <submittedName>
        <fullName evidence="2">Extracellular solute-binding protein</fullName>
    </submittedName>
</protein>
<dbReference type="EMBL" id="CP038266">
    <property type="protein sequence ID" value="QBR89827.1"/>
    <property type="molecule type" value="Genomic_DNA"/>
</dbReference>
<keyword evidence="3" id="KW-1185">Reference proteome</keyword>
<accession>A0ABX5SXG1</accession>
<sequence length="451" mass="48812">MKRSTTTLALAGLTATALALSGCGGGAESEASDGTIRVAYQKTKSFTAMDELMKKVKEQYEEEFPDRSVELMPIEAEQDQYFTKLALMNGSADTAPDVIYEDTFQIRSDAAAGYLQPIDEFVAEWDEWEQYDEGARQAGLGDDGKIYGVPLGTDTRGLYFNKEIFADAGLPEDWAPTSWDDVLDAARAVQESNADVIPLNVYAAQALGEATSMQGFEMLLYGTGDELMDTESNKWVTGSQGFLDALEFYQTVAEEKLGPDPALALDAGWGTKVSTELLPQGGIAIALDGSWLPSNWINGENEWPEWEETLGFAAMPTQDGGGEGFTSMSGGWTLSMGANASDPQAAFDFMAQALTFDNALTYHQEAGQIAVRTDVAESQEYLDFNPSFEFFSSLVPYTNFRPATPDYSQISSNIPVATEGVYTGQTTPEDAQTAYDQALVGIVGEENTQAG</sequence>
<dbReference type="InterPro" id="IPR006059">
    <property type="entry name" value="SBP"/>
</dbReference>
<dbReference type="Gene3D" id="3.40.190.10">
    <property type="entry name" value="Periplasmic binding protein-like II"/>
    <property type="match status" value="2"/>
</dbReference>
<dbReference type="Proteomes" id="UP000295748">
    <property type="component" value="Chromosome"/>
</dbReference>
<name>A0ABX5SXG1_9MICO</name>
<proteinExistence type="predicted"/>
<dbReference type="PANTHER" id="PTHR43649:SF14">
    <property type="entry name" value="BLR3389 PROTEIN"/>
    <property type="match status" value="1"/>
</dbReference>
<dbReference type="Pfam" id="PF01547">
    <property type="entry name" value="SBP_bac_1"/>
    <property type="match status" value="1"/>
</dbReference>
<gene>
    <name evidence="2" type="ORF">E4K62_14745</name>
</gene>
<organism evidence="2 3">
    <name type="scientific">Microbacterium wangchenii</name>
    <dbReference type="NCBI Taxonomy" id="2541726"/>
    <lineage>
        <taxon>Bacteria</taxon>
        <taxon>Bacillati</taxon>
        <taxon>Actinomycetota</taxon>
        <taxon>Actinomycetes</taxon>
        <taxon>Micrococcales</taxon>
        <taxon>Microbacteriaceae</taxon>
        <taxon>Microbacterium</taxon>
    </lineage>
</organism>
<dbReference type="PROSITE" id="PS51257">
    <property type="entry name" value="PROKAR_LIPOPROTEIN"/>
    <property type="match status" value="1"/>
</dbReference>
<dbReference type="InterPro" id="IPR050490">
    <property type="entry name" value="Bact_solute-bd_prot1"/>
</dbReference>
<keyword evidence="1" id="KW-0732">Signal</keyword>
<evidence type="ECO:0000313" key="2">
    <source>
        <dbReference type="EMBL" id="QBR89827.1"/>
    </source>
</evidence>
<reference evidence="2 3" key="1">
    <citation type="submission" date="2019-03" db="EMBL/GenBank/DDBJ databases">
        <authorList>
            <person name="Dong K."/>
        </authorList>
    </citation>
    <scope>NUCLEOTIDE SEQUENCE [LARGE SCALE GENOMIC DNA]</scope>
    <source>
        <strain evidence="3">dk512</strain>
    </source>
</reference>
<dbReference type="PANTHER" id="PTHR43649">
    <property type="entry name" value="ARABINOSE-BINDING PROTEIN-RELATED"/>
    <property type="match status" value="1"/>
</dbReference>